<feature type="region of interest" description="Disordered" evidence="1">
    <location>
        <begin position="974"/>
        <end position="1006"/>
    </location>
</feature>
<feature type="compositionally biased region" description="Low complexity" evidence="1">
    <location>
        <begin position="34"/>
        <end position="48"/>
    </location>
</feature>
<feature type="compositionally biased region" description="Low complexity" evidence="1">
    <location>
        <begin position="146"/>
        <end position="180"/>
    </location>
</feature>
<feature type="compositionally biased region" description="Low complexity" evidence="1">
    <location>
        <begin position="330"/>
        <end position="366"/>
    </location>
</feature>
<feature type="compositionally biased region" description="Low complexity" evidence="1">
    <location>
        <begin position="983"/>
        <end position="992"/>
    </location>
</feature>
<sequence length="1660" mass="182544">MDPNQQRQQQQQQHQFTLPPGFNLQAANALGRAPPQQAQQPPHLPTQQLSNPIPSIRGGVQRHGTQEVWSALQRMVEMSNNMGQPNPEMLSQMSQLLSNNGIQTQGFPQQAQQMQQFQNGNNPQFQQAMGQQMQQPFPGMPNMPQGMPNNMNGNLQQGSMQQQQQQQQQNIAQMFQLGMGPQQGQGQGQQQQQQQIPPQFMQAAQMQQNGFQMPMQQQMQQPQQSQGQQQQGQPADPHMAELLSEQQQQNGGLQQQILKSLTAADLQALKEMNPAQRASHIALRFANQGLPPQGAPSTSQQQQAPPPGLPQQMRQPTPMNNQFQQFMTPQQANRVMQQQQQSQQQPQQPVAQRQAMPQQAQLQNQQMNEERLRQQQRNHALAAAMNPNSNMDPTMRMRLLAKFGQPQVQQPPQQQPQQMHPAPPPPAQAQSMQPAQPPQQQPQQQTQQQQQQQAMMHMLNQPRSGIPMASVSMKPQQPPTIAGPMPGPPGSEPGPSAETVQFVQSMQDVPLPRLSAQLQKEHQEVQVLVRQFQQLQQLPPEQQQSPQAVNLKNTLLARQRRIQLITRIIKSKQEQQRQAAGISTNPAGLGDQNPGAPGMPMGNNGLVPPGMAQAASQSPNQMRTGPSPPVPQQQMGQPQPMAQMNQPGPTAAQQQQHAFMIRNQQPAPPNAGGRSQRLPPGAISNDMNGNPTFQPQSNMPMAINVPPPQQQPPPPPPSQQQMMNVINAQPKQQMPPQPPQVAQPAPPQMLPMQSQQQAPDMQHLQAPAPGLPQQQQGSASGQTMMQGGQRNAEVNDLLHYMANAKSLTDLQVQHMGVLMPLWTEKEKFVPMARALRDNLQRPCPKPEFQDRWLRFAQSNLGMLQKTFQFAGPESLKIEGSDVNIYDYYSVLVGVRALGKQIVNSLEFYANAGIRVGVPPQPGQQRCSLTAASLLKAFSEVALVPIHTQFLDDHEQAFLYARMLPSFYVGHQWRPDVPPPPGPADNVPANAVPSRPNQPGGQPAGVPQAEQDEYYLMIMTSQDETLLKMGYPEDQIRRAREELQRMPQEGKANIRKRMHERGRQQQLQQRMMGQQGQIQPGAVNMQMLQAGQAQGLQNPPFSQSQVGVRPLAQSSPPNMTLASLQQGMNQFPVQPPSGGAPSGAAPPPQVRVPISDPAQAMAYVNNLVTDAKRQFPPQPRPMQMPSEMEQKYWQLVGLAREIASNVRHRLYRFVTTAQATAHNGNVLSAAPRYLMLVEEQVAGRGKQPPQYYLDFQQLLETIKRMYLLDRYICINALGMPPGPSPIRSPYWPSSQWLIVHGMDRQSRIVTPNEPDPEKEPPPNVPPQAPTPSSQAAIARRGAKRSLGPDEGSAQPPSKRGRASGVAVNPTPSPAMVVPTPGPASTPHMDASQTPANAPTVSDTTRTPKSPEVSKGKGKATKPRAPPKRKPTKSGIPSTAEVIVIDQTPKLQERGVKRPRDSDVIVLDGAGEDEPAGKRTKVDNAEEKQPASVVVAPAAAELPVPTQPAFSLFLSTTKAEDISFQQALAEFNELRDVVRQGEEESAKPGEGPGTGDGGNGTVDQPSDSIFPGLDLESEVMEWVDWDFGDPDEPTPELEKVAQSSPETTDSNKKPPVQGADGATVTAAMSDAQPPVDAQNVKWDWEKPVPSGRWAISDTPIIY</sequence>
<feature type="region of interest" description="Disordered" evidence="1">
    <location>
        <begin position="1306"/>
        <end position="1487"/>
    </location>
</feature>
<feature type="compositionally biased region" description="Polar residues" evidence="1">
    <location>
        <begin position="614"/>
        <end position="624"/>
    </location>
</feature>
<dbReference type="STRING" id="1330018.A0A167HGB5"/>
<feature type="compositionally biased region" description="Basic and acidic residues" evidence="1">
    <location>
        <begin position="1533"/>
        <end position="1545"/>
    </location>
</feature>
<feature type="region of interest" description="Disordered" evidence="1">
    <location>
        <begin position="1533"/>
        <end position="1637"/>
    </location>
</feature>
<evidence type="ECO:0000313" key="3">
    <source>
        <dbReference type="Proteomes" id="UP000076738"/>
    </source>
</evidence>
<feature type="compositionally biased region" description="Polar residues" evidence="1">
    <location>
        <begin position="576"/>
        <end position="586"/>
    </location>
</feature>
<dbReference type="Proteomes" id="UP000076738">
    <property type="component" value="Unassembled WGS sequence"/>
</dbReference>
<feature type="region of interest" description="Disordered" evidence="1">
    <location>
        <begin position="288"/>
        <end position="317"/>
    </location>
</feature>
<feature type="compositionally biased region" description="Gly residues" evidence="1">
    <location>
        <begin position="1548"/>
        <end position="1558"/>
    </location>
</feature>
<keyword evidence="3" id="KW-1185">Reference proteome</keyword>
<reference evidence="2 3" key="1">
    <citation type="journal article" date="2016" name="Mol. Biol. Evol.">
        <title>Comparative Genomics of Early-Diverging Mushroom-Forming Fungi Provides Insights into the Origins of Lignocellulose Decay Capabilities.</title>
        <authorList>
            <person name="Nagy L.G."/>
            <person name="Riley R."/>
            <person name="Tritt A."/>
            <person name="Adam C."/>
            <person name="Daum C."/>
            <person name="Floudas D."/>
            <person name="Sun H."/>
            <person name="Yadav J.S."/>
            <person name="Pangilinan J."/>
            <person name="Larsson K.H."/>
            <person name="Matsuura K."/>
            <person name="Barry K."/>
            <person name="Labutti K."/>
            <person name="Kuo R."/>
            <person name="Ohm R.A."/>
            <person name="Bhattacharya S.S."/>
            <person name="Shirouzu T."/>
            <person name="Yoshinaga Y."/>
            <person name="Martin F.M."/>
            <person name="Grigoriev I.V."/>
            <person name="Hibbett D.S."/>
        </authorList>
    </citation>
    <scope>NUCLEOTIDE SEQUENCE [LARGE SCALE GENOMIC DNA]</scope>
    <source>
        <strain evidence="2 3">TUFC12733</strain>
    </source>
</reference>
<feature type="compositionally biased region" description="Pro residues" evidence="1">
    <location>
        <begin position="733"/>
        <end position="749"/>
    </location>
</feature>
<feature type="compositionally biased region" description="Pro residues" evidence="1">
    <location>
        <begin position="705"/>
        <end position="718"/>
    </location>
</feature>
<feature type="compositionally biased region" description="Low complexity" evidence="1">
    <location>
        <begin position="188"/>
        <end position="234"/>
    </location>
</feature>
<feature type="compositionally biased region" description="Low complexity" evidence="1">
    <location>
        <begin position="750"/>
        <end position="788"/>
    </location>
</feature>
<feature type="compositionally biased region" description="Low complexity" evidence="1">
    <location>
        <begin position="1"/>
        <end position="15"/>
    </location>
</feature>
<feature type="region of interest" description="Disordered" evidence="1">
    <location>
        <begin position="1128"/>
        <end position="1147"/>
    </location>
</feature>
<feature type="compositionally biased region" description="Basic residues" evidence="1">
    <location>
        <begin position="1414"/>
        <end position="1430"/>
    </location>
</feature>
<feature type="compositionally biased region" description="Low complexity" evidence="1">
    <location>
        <begin position="632"/>
        <end position="649"/>
    </location>
</feature>
<proteinExistence type="predicted"/>
<organism evidence="2 3">
    <name type="scientific">Calocera viscosa (strain TUFC12733)</name>
    <dbReference type="NCBI Taxonomy" id="1330018"/>
    <lineage>
        <taxon>Eukaryota</taxon>
        <taxon>Fungi</taxon>
        <taxon>Dikarya</taxon>
        <taxon>Basidiomycota</taxon>
        <taxon>Agaricomycotina</taxon>
        <taxon>Dacrymycetes</taxon>
        <taxon>Dacrymycetales</taxon>
        <taxon>Dacrymycetaceae</taxon>
        <taxon>Calocera</taxon>
    </lineage>
</organism>
<accession>A0A167HGB5</accession>
<feature type="compositionally biased region" description="Low complexity" evidence="1">
    <location>
        <begin position="441"/>
        <end position="456"/>
    </location>
</feature>
<feature type="compositionally biased region" description="Low complexity" evidence="1">
    <location>
        <begin position="405"/>
        <end position="420"/>
    </location>
</feature>
<feature type="compositionally biased region" description="Polar residues" evidence="1">
    <location>
        <begin position="685"/>
        <end position="699"/>
    </location>
</feature>
<feature type="region of interest" description="Disordered" evidence="1">
    <location>
        <begin position="330"/>
        <end position="377"/>
    </location>
</feature>
<name>A0A167HGB5_CALVF</name>
<feature type="compositionally biased region" description="Low complexity" evidence="1">
    <location>
        <begin position="593"/>
        <end position="605"/>
    </location>
</feature>
<feature type="compositionally biased region" description="Polar residues" evidence="1">
    <location>
        <begin position="651"/>
        <end position="665"/>
    </location>
</feature>
<dbReference type="EMBL" id="KV417321">
    <property type="protein sequence ID" value="KZO91595.1"/>
    <property type="molecule type" value="Genomic_DNA"/>
</dbReference>
<feature type="region of interest" description="Disordered" evidence="1">
    <location>
        <begin position="146"/>
        <end position="238"/>
    </location>
</feature>
<feature type="compositionally biased region" description="Basic and acidic residues" evidence="1">
    <location>
        <begin position="1473"/>
        <end position="1487"/>
    </location>
</feature>
<gene>
    <name evidence="2" type="ORF">CALVIDRAFT_541756</name>
</gene>
<feature type="region of interest" description="Disordered" evidence="1">
    <location>
        <begin position="405"/>
        <end position="496"/>
    </location>
</feature>
<feature type="region of interest" description="Disordered" evidence="1">
    <location>
        <begin position="1"/>
        <end position="63"/>
    </location>
</feature>
<evidence type="ECO:0000313" key="2">
    <source>
        <dbReference type="EMBL" id="KZO91595.1"/>
    </source>
</evidence>
<evidence type="ECO:0000256" key="1">
    <source>
        <dbReference type="SAM" id="MobiDB-lite"/>
    </source>
</evidence>
<feature type="compositionally biased region" description="Polar residues" evidence="1">
    <location>
        <begin position="1389"/>
        <end position="1406"/>
    </location>
</feature>
<dbReference type="OrthoDB" id="10552358at2759"/>
<feature type="compositionally biased region" description="Low complexity" evidence="1">
    <location>
        <begin position="291"/>
        <end position="303"/>
    </location>
</feature>
<protein>
    <submittedName>
        <fullName evidence="2">Uncharacterized protein</fullName>
    </submittedName>
</protein>
<feature type="compositionally biased region" description="Acidic residues" evidence="1">
    <location>
        <begin position="1573"/>
        <end position="1593"/>
    </location>
</feature>
<feature type="compositionally biased region" description="Basic and acidic residues" evidence="1">
    <location>
        <begin position="1449"/>
        <end position="1461"/>
    </location>
</feature>
<feature type="region of interest" description="Disordered" evidence="1">
    <location>
        <begin position="572"/>
        <end position="788"/>
    </location>
</feature>